<evidence type="ECO:0000313" key="2">
    <source>
        <dbReference type="EMBL" id="GHB51239.1"/>
    </source>
</evidence>
<gene>
    <name evidence="2" type="ORF">GCM10010347_21240</name>
</gene>
<name>A0ABQ3EUJ1_9ACTN</name>
<organism evidence="2 3">
    <name type="scientific">Streptomyces cirratus</name>
    <dbReference type="NCBI Taxonomy" id="68187"/>
    <lineage>
        <taxon>Bacteria</taxon>
        <taxon>Bacillati</taxon>
        <taxon>Actinomycetota</taxon>
        <taxon>Actinomycetes</taxon>
        <taxon>Kitasatosporales</taxon>
        <taxon>Streptomycetaceae</taxon>
        <taxon>Streptomyces</taxon>
    </lineage>
</organism>
<feature type="region of interest" description="Disordered" evidence="1">
    <location>
        <begin position="1"/>
        <end position="94"/>
    </location>
</feature>
<dbReference type="Proteomes" id="UP000642673">
    <property type="component" value="Unassembled WGS sequence"/>
</dbReference>
<dbReference type="EMBL" id="BMVP01000003">
    <property type="protein sequence ID" value="GHB51239.1"/>
    <property type="molecule type" value="Genomic_DNA"/>
</dbReference>
<feature type="compositionally biased region" description="Basic and acidic residues" evidence="1">
    <location>
        <begin position="11"/>
        <end position="34"/>
    </location>
</feature>
<comment type="caution">
    <text evidence="2">The sequence shown here is derived from an EMBL/GenBank/DDBJ whole genome shotgun (WGS) entry which is preliminary data.</text>
</comment>
<reference evidence="3" key="1">
    <citation type="journal article" date="2019" name="Int. J. Syst. Evol. Microbiol.">
        <title>The Global Catalogue of Microorganisms (GCM) 10K type strain sequencing project: providing services to taxonomists for standard genome sequencing and annotation.</title>
        <authorList>
            <consortium name="The Broad Institute Genomics Platform"/>
            <consortium name="The Broad Institute Genome Sequencing Center for Infectious Disease"/>
            <person name="Wu L."/>
            <person name="Ma J."/>
        </authorList>
    </citation>
    <scope>NUCLEOTIDE SEQUENCE [LARGE SCALE GENOMIC DNA]</scope>
    <source>
        <strain evidence="3">JCM 4738</strain>
    </source>
</reference>
<protein>
    <submittedName>
        <fullName evidence="2">Uncharacterized protein</fullName>
    </submittedName>
</protein>
<evidence type="ECO:0000256" key="1">
    <source>
        <dbReference type="SAM" id="MobiDB-lite"/>
    </source>
</evidence>
<keyword evidence="3" id="KW-1185">Reference proteome</keyword>
<accession>A0ABQ3EUJ1</accession>
<sequence length="138" mass="15125">MQFAQIVGFGTEHEQEVRGLLRSHEGQARARSRENGPNSRIPLKDRENPRHFPAVVEFDPSEKAMANSNAPGTNEPAGLSDRLVPAGGQDSRGELPYRPAALLAERLGTELRHFPGGHTGLTTHPTQFGELPQKAFRP</sequence>
<feature type="region of interest" description="Disordered" evidence="1">
    <location>
        <begin position="113"/>
        <end position="138"/>
    </location>
</feature>
<evidence type="ECO:0000313" key="3">
    <source>
        <dbReference type="Proteomes" id="UP000642673"/>
    </source>
</evidence>
<proteinExistence type="predicted"/>